<organism evidence="1 2">
    <name type="scientific">Boletus reticuloceps</name>
    <dbReference type="NCBI Taxonomy" id="495285"/>
    <lineage>
        <taxon>Eukaryota</taxon>
        <taxon>Fungi</taxon>
        <taxon>Dikarya</taxon>
        <taxon>Basidiomycota</taxon>
        <taxon>Agaricomycotina</taxon>
        <taxon>Agaricomycetes</taxon>
        <taxon>Agaricomycetidae</taxon>
        <taxon>Boletales</taxon>
        <taxon>Boletineae</taxon>
        <taxon>Boletaceae</taxon>
        <taxon>Boletoideae</taxon>
        <taxon>Boletus</taxon>
    </lineage>
</organism>
<gene>
    <name evidence="1" type="ORF">JVT61DRAFT_5650</name>
</gene>
<accession>A0A8I3AG73</accession>
<sequence>MLLLLPCDIRFIIYDLILADTTTVRHSIQPCNTHFRLLNSCRLVYYEARLSFHRYVSLRNEFQIKHFHNHIFSSPETALSVRWADVANDGRIVETLHTGRSTPASQLYRVLAKLPCLERLRVFDVRHYHPYTMNVPQLRYHLDFEGAMYPHRDDATLPHLASYELYLDPSTRVTPFDRLPDDRVCSLRLSGECRLSSKASFPALRHLTIRSVTSNAFDRLEFNSVFAGSQLESFIHSQGDRLGFEVRNIHLQSLIDGPGRCLRKLVLLGCARLSSSEIASCLRSLPTLHYFALSIVTVNELRENFILALGPCLRTLKLQVTHAWYAVPLFDEERVICNSLEERVLSPNSPLATIYISFHSRLMIEDRREERWKRIAHAQHLTLKIGPWEDGEET</sequence>
<keyword evidence="2" id="KW-1185">Reference proteome</keyword>
<dbReference type="OrthoDB" id="2951834at2759"/>
<comment type="caution">
    <text evidence="1">The sequence shown here is derived from an EMBL/GenBank/DDBJ whole genome shotgun (WGS) entry which is preliminary data.</text>
</comment>
<protein>
    <submittedName>
        <fullName evidence="1">Uncharacterized protein</fullName>
    </submittedName>
</protein>
<reference evidence="1" key="1">
    <citation type="submission" date="2021-03" db="EMBL/GenBank/DDBJ databases">
        <title>Evolutionary innovations through gain and loss of genes in the ectomycorrhizal Boletales.</title>
        <authorList>
            <person name="Wu G."/>
            <person name="Miyauchi S."/>
            <person name="Morin E."/>
            <person name="Yang Z.-L."/>
            <person name="Xu J."/>
            <person name="Martin F.M."/>
        </authorList>
    </citation>
    <scope>NUCLEOTIDE SEQUENCE</scope>
    <source>
        <strain evidence="1">BR01</strain>
    </source>
</reference>
<evidence type="ECO:0000313" key="1">
    <source>
        <dbReference type="EMBL" id="KAG6381246.1"/>
    </source>
</evidence>
<dbReference type="Proteomes" id="UP000683000">
    <property type="component" value="Unassembled WGS sequence"/>
</dbReference>
<name>A0A8I3AG73_9AGAM</name>
<evidence type="ECO:0000313" key="2">
    <source>
        <dbReference type="Proteomes" id="UP000683000"/>
    </source>
</evidence>
<dbReference type="EMBL" id="JAGFBS010000002">
    <property type="protein sequence ID" value="KAG6381246.1"/>
    <property type="molecule type" value="Genomic_DNA"/>
</dbReference>
<proteinExistence type="predicted"/>
<dbReference type="AlphaFoldDB" id="A0A8I3AG73"/>